<evidence type="ECO:0000256" key="2">
    <source>
        <dbReference type="SAM" id="Phobius"/>
    </source>
</evidence>
<reference evidence="3" key="1">
    <citation type="submission" date="2021-03" db="EMBL/GenBank/DDBJ databases">
        <title>Comparative genomics and phylogenomic investigation of the class Geoglossomycetes provide insights into ecological specialization and systematics.</title>
        <authorList>
            <person name="Melie T."/>
            <person name="Pirro S."/>
            <person name="Miller A.N."/>
            <person name="Quandt A."/>
        </authorList>
    </citation>
    <scope>NUCLEOTIDE SEQUENCE</scope>
    <source>
        <strain evidence="3">CAQ_001_2017</strain>
    </source>
</reference>
<protein>
    <recommendedName>
        <fullName evidence="5">Transmembrane protein</fullName>
    </recommendedName>
</protein>
<keyword evidence="2" id="KW-1133">Transmembrane helix</keyword>
<organism evidence="3 4">
    <name type="scientific">Trichoglossum hirsutum</name>
    <dbReference type="NCBI Taxonomy" id="265104"/>
    <lineage>
        <taxon>Eukaryota</taxon>
        <taxon>Fungi</taxon>
        <taxon>Dikarya</taxon>
        <taxon>Ascomycota</taxon>
        <taxon>Pezizomycotina</taxon>
        <taxon>Geoglossomycetes</taxon>
        <taxon>Geoglossales</taxon>
        <taxon>Geoglossaceae</taxon>
        <taxon>Trichoglossum</taxon>
    </lineage>
</organism>
<feature type="region of interest" description="Disordered" evidence="1">
    <location>
        <begin position="16"/>
        <end position="37"/>
    </location>
</feature>
<dbReference type="AlphaFoldDB" id="A0A9P8L9A6"/>
<gene>
    <name evidence="3" type="ORF">GP486_005405</name>
</gene>
<sequence>MEINIRPSLRRNEKLRRLRRERKPTGPSREAVQDVEDRRDEEIVKEMWFLIVTGLALFLGGGYFYIVWGIWLRHCLNERQNEFKLLWPSLFSFPEVVRRSAPEEARLRAEGVPNGLAKKSQ</sequence>
<proteinExistence type="predicted"/>
<name>A0A9P8L9A6_9PEZI</name>
<accession>A0A9P8L9A6</accession>
<evidence type="ECO:0000313" key="3">
    <source>
        <dbReference type="EMBL" id="KAH0556806.1"/>
    </source>
</evidence>
<feature type="transmembrane region" description="Helical" evidence="2">
    <location>
        <begin position="48"/>
        <end position="71"/>
    </location>
</feature>
<evidence type="ECO:0008006" key="5">
    <source>
        <dbReference type="Google" id="ProtNLM"/>
    </source>
</evidence>
<dbReference type="EMBL" id="JAGHQM010001006">
    <property type="protein sequence ID" value="KAH0556806.1"/>
    <property type="molecule type" value="Genomic_DNA"/>
</dbReference>
<dbReference type="Proteomes" id="UP000750711">
    <property type="component" value="Unassembled WGS sequence"/>
</dbReference>
<evidence type="ECO:0000256" key="1">
    <source>
        <dbReference type="SAM" id="MobiDB-lite"/>
    </source>
</evidence>
<comment type="caution">
    <text evidence="3">The sequence shown here is derived from an EMBL/GenBank/DDBJ whole genome shotgun (WGS) entry which is preliminary data.</text>
</comment>
<keyword evidence="2" id="KW-0472">Membrane</keyword>
<keyword evidence="2" id="KW-0812">Transmembrane</keyword>
<evidence type="ECO:0000313" key="4">
    <source>
        <dbReference type="Proteomes" id="UP000750711"/>
    </source>
</evidence>
<keyword evidence="4" id="KW-1185">Reference proteome</keyword>